<organism evidence="11 12">
    <name type="scientific">Chryseobacterium cheonjiense</name>
    <dbReference type="NCBI Taxonomy" id="2728845"/>
    <lineage>
        <taxon>Bacteria</taxon>
        <taxon>Pseudomonadati</taxon>
        <taxon>Bacteroidota</taxon>
        <taxon>Flavobacteriia</taxon>
        <taxon>Flavobacteriales</taxon>
        <taxon>Weeksellaceae</taxon>
        <taxon>Chryseobacterium group</taxon>
        <taxon>Chryseobacterium</taxon>
    </lineage>
</organism>
<evidence type="ECO:0000256" key="1">
    <source>
        <dbReference type="ARBA" id="ARBA00001164"/>
    </source>
</evidence>
<protein>
    <recommendedName>
        <fullName evidence="4 9">N-(5'-phosphoribosyl)anthranilate isomerase</fullName>
        <shortName evidence="9">PRAI</shortName>
        <ecNumber evidence="3 9">5.3.1.24</ecNumber>
    </recommendedName>
</protein>
<comment type="caution">
    <text evidence="11">The sequence shown here is derived from an EMBL/GenBank/DDBJ whole genome shotgun (WGS) entry which is preliminary data.</text>
</comment>
<proteinExistence type="inferred from homology"/>
<evidence type="ECO:0000256" key="7">
    <source>
        <dbReference type="ARBA" id="ARBA00023141"/>
    </source>
</evidence>
<dbReference type="EC" id="5.3.1.24" evidence="3 9"/>
<evidence type="ECO:0000256" key="9">
    <source>
        <dbReference type="HAMAP-Rule" id="MF_00135"/>
    </source>
</evidence>
<dbReference type="GO" id="GO:0000162">
    <property type="term" value="P:L-tryptophan biosynthetic process"/>
    <property type="evidence" value="ECO:0007669"/>
    <property type="project" value="UniProtKB-UniRule"/>
</dbReference>
<keyword evidence="7 9" id="KW-0057">Aromatic amino acid biosynthesis</keyword>
<dbReference type="HAMAP" id="MF_00135">
    <property type="entry name" value="PRAI"/>
    <property type="match status" value="1"/>
</dbReference>
<dbReference type="InterPro" id="IPR001240">
    <property type="entry name" value="PRAI_dom"/>
</dbReference>
<dbReference type="Proteomes" id="UP000552615">
    <property type="component" value="Unassembled WGS sequence"/>
</dbReference>
<evidence type="ECO:0000256" key="5">
    <source>
        <dbReference type="ARBA" id="ARBA00022605"/>
    </source>
</evidence>
<evidence type="ECO:0000259" key="10">
    <source>
        <dbReference type="Pfam" id="PF00697"/>
    </source>
</evidence>
<dbReference type="PANTHER" id="PTHR42894">
    <property type="entry name" value="N-(5'-PHOSPHORIBOSYL)ANTHRANILATE ISOMERASE"/>
    <property type="match status" value="1"/>
</dbReference>
<keyword evidence="6 9" id="KW-0822">Tryptophan biosynthesis</keyword>
<evidence type="ECO:0000256" key="8">
    <source>
        <dbReference type="ARBA" id="ARBA00023235"/>
    </source>
</evidence>
<gene>
    <name evidence="9" type="primary">trpF</name>
    <name evidence="11" type="ORF">HHL20_03935</name>
</gene>
<reference evidence="11 12" key="1">
    <citation type="submission" date="2020-04" db="EMBL/GenBank/DDBJ databases">
        <title>Chryseobacterium sp. RJ-7-14 sp. nov., isolated from Jeju soil.</title>
        <authorList>
            <person name="Dahal R.H."/>
            <person name="Chaudhary D.K."/>
        </authorList>
    </citation>
    <scope>NUCLEOTIDE SEQUENCE [LARGE SCALE GENOMIC DNA]</scope>
    <source>
        <strain evidence="11 12">RJ-7-14</strain>
    </source>
</reference>
<evidence type="ECO:0000256" key="6">
    <source>
        <dbReference type="ARBA" id="ARBA00022822"/>
    </source>
</evidence>
<evidence type="ECO:0000256" key="3">
    <source>
        <dbReference type="ARBA" id="ARBA00012572"/>
    </source>
</evidence>
<keyword evidence="12" id="KW-1185">Reference proteome</keyword>
<dbReference type="SUPFAM" id="SSF51366">
    <property type="entry name" value="Ribulose-phoshate binding barrel"/>
    <property type="match status" value="1"/>
</dbReference>
<dbReference type="PANTHER" id="PTHR42894:SF1">
    <property type="entry name" value="N-(5'-PHOSPHORIBOSYL)ANTHRANILATE ISOMERASE"/>
    <property type="match status" value="1"/>
</dbReference>
<dbReference type="Pfam" id="PF00697">
    <property type="entry name" value="PRAI"/>
    <property type="match status" value="1"/>
</dbReference>
<evidence type="ECO:0000313" key="11">
    <source>
        <dbReference type="EMBL" id="NML56488.1"/>
    </source>
</evidence>
<evidence type="ECO:0000256" key="2">
    <source>
        <dbReference type="ARBA" id="ARBA00004664"/>
    </source>
</evidence>
<dbReference type="Gene3D" id="3.20.20.70">
    <property type="entry name" value="Aldolase class I"/>
    <property type="match status" value="1"/>
</dbReference>
<dbReference type="UniPathway" id="UPA00035">
    <property type="reaction ID" value="UER00042"/>
</dbReference>
<dbReference type="CDD" id="cd00405">
    <property type="entry name" value="PRAI"/>
    <property type="match status" value="1"/>
</dbReference>
<keyword evidence="8 9" id="KW-0413">Isomerase</keyword>
<sequence length="225" mass="25807">MERQQLLPGNDLLKLKVCGLTQLEQIEELTAMKTDFLGFIFYEKSSRYILNHLSLKQIGEIKHRGKVGVFVNENLERIAETAEKTKLNFIQLHGDESKDFTIELRKKIHPETGIIKVIRMGNQNSELQQIIHENQSADYFLFDTDSTAFGGTGTTFDWNILNSIEISLPYFLSGGISSENIEKIKLLKQKPFAIDINSRFEIKPGVKDLEKIKMLNKLGCWKNTK</sequence>
<comment type="pathway">
    <text evidence="2 9">Amino-acid biosynthesis; L-tryptophan biosynthesis; L-tryptophan from chorismate: step 3/5.</text>
</comment>
<dbReference type="InterPro" id="IPR044643">
    <property type="entry name" value="TrpF_fam"/>
</dbReference>
<evidence type="ECO:0000313" key="12">
    <source>
        <dbReference type="Proteomes" id="UP000552615"/>
    </source>
</evidence>
<dbReference type="InterPro" id="IPR011060">
    <property type="entry name" value="RibuloseP-bd_barrel"/>
</dbReference>
<dbReference type="InterPro" id="IPR013785">
    <property type="entry name" value="Aldolase_TIM"/>
</dbReference>
<evidence type="ECO:0000256" key="4">
    <source>
        <dbReference type="ARBA" id="ARBA00022272"/>
    </source>
</evidence>
<comment type="similarity">
    <text evidence="9">Belongs to the TrpF family.</text>
</comment>
<dbReference type="AlphaFoldDB" id="A0A7Y0A4N3"/>
<accession>A0A7Y0A4N3</accession>
<comment type="catalytic activity">
    <reaction evidence="1 9">
        <text>N-(5-phospho-beta-D-ribosyl)anthranilate = 1-(2-carboxyphenylamino)-1-deoxy-D-ribulose 5-phosphate</text>
        <dbReference type="Rhea" id="RHEA:21540"/>
        <dbReference type="ChEBI" id="CHEBI:18277"/>
        <dbReference type="ChEBI" id="CHEBI:58613"/>
        <dbReference type="EC" id="5.3.1.24"/>
    </reaction>
</comment>
<keyword evidence="5 9" id="KW-0028">Amino-acid biosynthesis</keyword>
<dbReference type="GO" id="GO:0004640">
    <property type="term" value="F:phosphoribosylanthranilate isomerase activity"/>
    <property type="evidence" value="ECO:0007669"/>
    <property type="project" value="UniProtKB-UniRule"/>
</dbReference>
<dbReference type="EMBL" id="JABBGF010000001">
    <property type="protein sequence ID" value="NML56488.1"/>
    <property type="molecule type" value="Genomic_DNA"/>
</dbReference>
<feature type="domain" description="N-(5'phosphoribosyl) anthranilate isomerase (PRAI)" evidence="10">
    <location>
        <begin position="16"/>
        <end position="214"/>
    </location>
</feature>
<name>A0A7Y0A4N3_9FLAO</name>